<name>A0A382VR35_9ZZZZ</name>
<accession>A0A382VR35</accession>
<dbReference type="EMBL" id="UINC01153634">
    <property type="protein sequence ID" value="SVD48455.1"/>
    <property type="molecule type" value="Genomic_DNA"/>
</dbReference>
<evidence type="ECO:0000313" key="1">
    <source>
        <dbReference type="EMBL" id="SVD48455.1"/>
    </source>
</evidence>
<gene>
    <name evidence="1" type="ORF">METZ01_LOCUS401309</name>
</gene>
<organism evidence="1">
    <name type="scientific">marine metagenome</name>
    <dbReference type="NCBI Taxonomy" id="408172"/>
    <lineage>
        <taxon>unclassified sequences</taxon>
        <taxon>metagenomes</taxon>
        <taxon>ecological metagenomes</taxon>
    </lineage>
</organism>
<reference evidence="1" key="1">
    <citation type="submission" date="2018-05" db="EMBL/GenBank/DDBJ databases">
        <authorList>
            <person name="Lanie J.A."/>
            <person name="Ng W.-L."/>
            <person name="Kazmierczak K.M."/>
            <person name="Andrzejewski T.M."/>
            <person name="Davidsen T.M."/>
            <person name="Wayne K.J."/>
            <person name="Tettelin H."/>
            <person name="Glass J.I."/>
            <person name="Rusch D."/>
            <person name="Podicherti R."/>
            <person name="Tsui H.-C.T."/>
            <person name="Winkler M.E."/>
        </authorList>
    </citation>
    <scope>NUCLEOTIDE SEQUENCE</scope>
</reference>
<protein>
    <submittedName>
        <fullName evidence="1">Uncharacterized protein</fullName>
    </submittedName>
</protein>
<dbReference type="AlphaFoldDB" id="A0A382VR35"/>
<sequence>MPKDRKLVSSLLYTTEAEKSKLDAEKDLEIPDPEDGLATMERLVAEAQELDDESVLRSTTD</sequence>
<proteinExistence type="predicted"/>